<accession>A0A212JIG0</accession>
<organism evidence="1">
    <name type="scientific">uncultured delta proteobacterium</name>
    <dbReference type="NCBI Taxonomy" id="34034"/>
    <lineage>
        <taxon>Bacteria</taxon>
        <taxon>Deltaproteobacteria</taxon>
        <taxon>environmental samples</taxon>
    </lineage>
</organism>
<dbReference type="EMBL" id="FLUQ01000001">
    <property type="protein sequence ID" value="SBV99055.1"/>
    <property type="molecule type" value="Genomic_DNA"/>
</dbReference>
<protein>
    <submittedName>
        <fullName evidence="1">Uncharacterized protein</fullName>
    </submittedName>
</protein>
<name>A0A212JIG0_9DELT</name>
<proteinExistence type="predicted"/>
<evidence type="ECO:0000313" key="1">
    <source>
        <dbReference type="EMBL" id="SBV99055.1"/>
    </source>
</evidence>
<dbReference type="AlphaFoldDB" id="A0A212JIG0"/>
<gene>
    <name evidence="1" type="ORF">KL86DPRO_11502</name>
</gene>
<reference evidence="1" key="1">
    <citation type="submission" date="2016-04" db="EMBL/GenBank/DDBJ databases">
        <authorList>
            <person name="Evans L.H."/>
            <person name="Alamgir A."/>
            <person name="Owens N."/>
            <person name="Weber N.D."/>
            <person name="Virtaneva K."/>
            <person name="Barbian K."/>
            <person name="Babar A."/>
            <person name="Rosenke K."/>
        </authorList>
    </citation>
    <scope>NUCLEOTIDE SEQUENCE</scope>
    <source>
        <strain evidence="1">86</strain>
    </source>
</reference>
<sequence length="568" mass="61756">MQGTVAITNFTAGEWSPKLYGRVDIGKYGQACTDMVNMTLIPHGAATKRMGTAYVADAAGEEIRLVEFIYNTEQAYVLELSPGKIRFFRDGGLLANATVTTAYTWDDVKQLNFCQAADVMYLVCPRVRPRKLTRPGADTFALADVAFTAQPADWGENNWPAAVTFHQQRLWFGGAPKNPQKLWASKTGNFENFTTGSDDADAMSLSLVSERVNAIRWLLSQKVLLGGTSGGEWVIYGDGDAAVTSKNIQAKRNSNYGSAMVRPLLVGASGVHVSADSRRLRDLAFSVVDDSYLSQDISLMSEHLVRPGIKAIADCQNPDGIVWCAMDDGSLVGCTYLRAQEVIAWHRHETDGEVLSVACIPGDGHTETWLAVKRKNGVFIERMAAPWDGQTTNEAGCWFLDSALLYEGDEATVIAGLEHLEGQTVDILADGAGHPARVVREGKITLAVPASRVLAGLPYSWTLAPMRLEGLSQRGTAQGKKARIVEVMARVYKTMGLRYAWAGQREDAYILPMREVDMPMGDAPAPFTGDVTLPMPGGWDTDARVIFMGKGPFPATVIMVTVSAAMNE</sequence>